<accession>A0A073AW67</accession>
<keyword evidence="3" id="KW-1185">Reference proteome</keyword>
<evidence type="ECO:0000256" key="1">
    <source>
        <dbReference type="SAM" id="Phobius"/>
    </source>
</evidence>
<reference evidence="2 3" key="1">
    <citation type="submission" date="2014-06" db="EMBL/GenBank/DDBJ databases">
        <title>Saccharopolyspora rectivirgula DSM-43113 Genome sequencing.</title>
        <authorList>
            <person name="Barrera C."/>
            <person name="Millon L."/>
            <person name="Rognon B."/>
            <person name="Zaugg C."/>
            <person name="Monod M."/>
        </authorList>
    </citation>
    <scope>NUCLEOTIDE SEQUENCE [LARGE SCALE GENOMIC DNA]</scope>
    <source>
        <strain evidence="2 3">DSM 43113</strain>
    </source>
</reference>
<dbReference type="EMBL" id="JNVU01000039">
    <property type="protein sequence ID" value="KEI43327.1"/>
    <property type="molecule type" value="Genomic_DNA"/>
</dbReference>
<dbReference type="AlphaFoldDB" id="A0A073AW67"/>
<dbReference type="Proteomes" id="UP000031419">
    <property type="component" value="Unassembled WGS sequence"/>
</dbReference>
<protein>
    <submittedName>
        <fullName evidence="2">Uncharacterized protein</fullName>
    </submittedName>
</protein>
<sequence length="144" mass="15180">MGSQRGSAAVAPILLALGLLGAAVVVLVLWPLGAAADRERANLQRVSATVVESAPCGTRSPGDLLEVRVGEQPQQVRYDGCGHSVGQQLDVLVPEQLGEDAVALPAHARPSDREDLQQRLYWVLFTLAAVAGAGYVLLLRPRPA</sequence>
<gene>
    <name evidence="2" type="ORF">GU90_16305</name>
</gene>
<comment type="caution">
    <text evidence="2">The sequence shown here is derived from an EMBL/GenBank/DDBJ whole genome shotgun (WGS) entry which is preliminary data.</text>
</comment>
<keyword evidence="1" id="KW-0812">Transmembrane</keyword>
<keyword evidence="1" id="KW-0472">Membrane</keyword>
<evidence type="ECO:0000313" key="3">
    <source>
        <dbReference type="Proteomes" id="UP000031419"/>
    </source>
</evidence>
<dbReference type="RefSeq" id="WP_029719538.1">
    <property type="nucleotide sequence ID" value="NZ_JAJUIW010000007.1"/>
</dbReference>
<feature type="transmembrane region" description="Helical" evidence="1">
    <location>
        <begin position="120"/>
        <end position="139"/>
    </location>
</feature>
<organism evidence="2 3">
    <name type="scientific">Saccharopolyspora rectivirgula</name>
    <dbReference type="NCBI Taxonomy" id="28042"/>
    <lineage>
        <taxon>Bacteria</taxon>
        <taxon>Bacillati</taxon>
        <taxon>Actinomycetota</taxon>
        <taxon>Actinomycetes</taxon>
        <taxon>Pseudonocardiales</taxon>
        <taxon>Pseudonocardiaceae</taxon>
        <taxon>Saccharopolyspora</taxon>
    </lineage>
</organism>
<dbReference type="eggNOG" id="ENOG50343P1">
    <property type="taxonomic scope" value="Bacteria"/>
</dbReference>
<name>A0A073AW67_9PSEU</name>
<evidence type="ECO:0000313" key="2">
    <source>
        <dbReference type="EMBL" id="KEI43327.1"/>
    </source>
</evidence>
<keyword evidence="1" id="KW-1133">Transmembrane helix</keyword>
<proteinExistence type="predicted"/>
<dbReference type="OrthoDB" id="5189203at2"/>
<feature type="transmembrane region" description="Helical" evidence="1">
    <location>
        <begin position="12"/>
        <end position="33"/>
    </location>
</feature>